<gene>
    <name evidence="1" type="ORF">LCGC14_1475380</name>
</gene>
<name>A0A0F9MCU8_9ZZZZ</name>
<comment type="caution">
    <text evidence="1">The sequence shown here is derived from an EMBL/GenBank/DDBJ whole genome shotgun (WGS) entry which is preliminary data.</text>
</comment>
<sequence length="121" mass="13297">MNMSQTYRKKGVLMVEKRLTSPLGYTGQIDLACRLIDGRDVVTDYKTPALESPTWKAQIAAYCELAKSELGADSAIKKLGSMALMLNKNGKAAKGIIYQYQADDFAAFLSALNAYRFFKGG</sequence>
<accession>A0A0F9MCU8</accession>
<proteinExistence type="predicted"/>
<dbReference type="EMBL" id="LAZR01010424">
    <property type="protein sequence ID" value="KKM67022.1"/>
    <property type="molecule type" value="Genomic_DNA"/>
</dbReference>
<evidence type="ECO:0000313" key="1">
    <source>
        <dbReference type="EMBL" id="KKM67022.1"/>
    </source>
</evidence>
<protein>
    <recommendedName>
        <fullName evidence="2">PD-(D/E)XK endonuclease-like domain-containing protein</fullName>
    </recommendedName>
</protein>
<organism evidence="1">
    <name type="scientific">marine sediment metagenome</name>
    <dbReference type="NCBI Taxonomy" id="412755"/>
    <lineage>
        <taxon>unclassified sequences</taxon>
        <taxon>metagenomes</taxon>
        <taxon>ecological metagenomes</taxon>
    </lineage>
</organism>
<reference evidence="1" key="1">
    <citation type="journal article" date="2015" name="Nature">
        <title>Complex archaea that bridge the gap between prokaryotes and eukaryotes.</title>
        <authorList>
            <person name="Spang A."/>
            <person name="Saw J.H."/>
            <person name="Jorgensen S.L."/>
            <person name="Zaremba-Niedzwiedzka K."/>
            <person name="Martijn J."/>
            <person name="Lind A.E."/>
            <person name="van Eijk R."/>
            <person name="Schleper C."/>
            <person name="Guy L."/>
            <person name="Ettema T.J."/>
        </authorList>
    </citation>
    <scope>NUCLEOTIDE SEQUENCE</scope>
</reference>
<dbReference type="AlphaFoldDB" id="A0A0F9MCU8"/>
<evidence type="ECO:0008006" key="2">
    <source>
        <dbReference type="Google" id="ProtNLM"/>
    </source>
</evidence>